<reference evidence="4 6" key="2">
    <citation type="submission" date="2023-09" db="EMBL/GenBank/DDBJ databases">
        <title>Complete-Gapless Cercospora beticola genome.</title>
        <authorList>
            <person name="Wyatt N.A."/>
            <person name="Spanner R.E."/>
            <person name="Bolton M.D."/>
        </authorList>
    </citation>
    <scope>NUCLEOTIDE SEQUENCE [LARGE SCALE GENOMIC DNA]</scope>
    <source>
        <strain evidence="4">Cb09-40</strain>
    </source>
</reference>
<dbReference type="Pfam" id="PF01738">
    <property type="entry name" value="DLH"/>
    <property type="match status" value="1"/>
</dbReference>
<feature type="domain" description="Dienelactone hydrolase" evidence="2">
    <location>
        <begin position="79"/>
        <end position="294"/>
    </location>
</feature>
<evidence type="ECO:0000313" key="4">
    <source>
        <dbReference type="EMBL" id="WPB01474.1"/>
    </source>
</evidence>
<dbReference type="PANTHER" id="PTHR17630">
    <property type="entry name" value="DIENELACTONE HYDROLASE"/>
    <property type="match status" value="1"/>
</dbReference>
<dbReference type="EMBL" id="LKMD01000105">
    <property type="protein sequence ID" value="PIA93503.1"/>
    <property type="molecule type" value="Genomic_DNA"/>
</dbReference>
<evidence type="ECO:0000259" key="2">
    <source>
        <dbReference type="Pfam" id="PF01738"/>
    </source>
</evidence>
<proteinExistence type="predicted"/>
<reference evidence="3 5" key="1">
    <citation type="submission" date="2015-10" db="EMBL/GenBank/DDBJ databases">
        <title>The cercosporin biosynthetic gene cluster was horizontally transferred to several fungal lineages and shown to be expanded in Cercospora beticola based on microsynteny with recipient genomes.</title>
        <authorList>
            <person name="De Jonge R."/>
            <person name="Ebert M.K."/>
            <person name="Suttle J.C."/>
            <person name="Jurick Ii W.M."/>
            <person name="Secor G.A."/>
            <person name="Thomma B.P."/>
            <person name="Van De Peer Y."/>
            <person name="Bolton M.D."/>
        </authorList>
    </citation>
    <scope>NUCLEOTIDE SEQUENCE [LARGE SCALE GENOMIC DNA]</scope>
    <source>
        <strain evidence="3 5">09-40</strain>
    </source>
</reference>
<evidence type="ECO:0000313" key="3">
    <source>
        <dbReference type="EMBL" id="PIA93503.1"/>
    </source>
</evidence>
<name>A0A2G5HMM4_CERBT</name>
<dbReference type="SUPFAM" id="SSF53474">
    <property type="entry name" value="alpha/beta-Hydrolases"/>
    <property type="match status" value="1"/>
</dbReference>
<dbReference type="AlphaFoldDB" id="A0A2G5HMM4"/>
<organism evidence="3 5">
    <name type="scientific">Cercospora beticola</name>
    <name type="common">Sugarbeet leaf spot fungus</name>
    <dbReference type="NCBI Taxonomy" id="122368"/>
    <lineage>
        <taxon>Eukaryota</taxon>
        <taxon>Fungi</taxon>
        <taxon>Dikarya</taxon>
        <taxon>Ascomycota</taxon>
        <taxon>Pezizomycotina</taxon>
        <taxon>Dothideomycetes</taxon>
        <taxon>Dothideomycetidae</taxon>
        <taxon>Mycosphaerellales</taxon>
        <taxon>Mycosphaerellaceae</taxon>
        <taxon>Cercospora</taxon>
    </lineage>
</organism>
<keyword evidence="6" id="KW-1185">Reference proteome</keyword>
<dbReference type="PANTHER" id="PTHR17630:SF44">
    <property type="entry name" value="PROTEIN AIM2"/>
    <property type="match status" value="1"/>
</dbReference>
<dbReference type="InterPro" id="IPR002925">
    <property type="entry name" value="Dienelactn_hydro"/>
</dbReference>
<feature type="chain" id="PRO_5013807979" evidence="1">
    <location>
        <begin position="24"/>
        <end position="303"/>
    </location>
</feature>
<dbReference type="OrthoDB" id="17560at2759"/>
<evidence type="ECO:0000313" key="6">
    <source>
        <dbReference type="Proteomes" id="UP001302367"/>
    </source>
</evidence>
<dbReference type="InterPro" id="IPR029058">
    <property type="entry name" value="AB_hydrolase_fold"/>
</dbReference>
<dbReference type="Proteomes" id="UP000230605">
    <property type="component" value="Chromosome 4"/>
</dbReference>
<dbReference type="Proteomes" id="UP001302367">
    <property type="component" value="Chromosome 4"/>
</dbReference>
<evidence type="ECO:0000256" key="1">
    <source>
        <dbReference type="SAM" id="SignalP"/>
    </source>
</evidence>
<protein>
    <submittedName>
        <fullName evidence="3">Protein AIM2</fullName>
    </submittedName>
</protein>
<keyword evidence="1" id="KW-0732">Signal</keyword>
<dbReference type="EMBL" id="CP134187">
    <property type="protein sequence ID" value="WPB01474.1"/>
    <property type="molecule type" value="Genomic_DNA"/>
</dbReference>
<gene>
    <name evidence="3" type="ORF">CB0940_04251</name>
    <name evidence="4" type="ORF">RHO25_006100</name>
</gene>
<dbReference type="GO" id="GO:0016787">
    <property type="term" value="F:hydrolase activity"/>
    <property type="evidence" value="ECO:0007669"/>
    <property type="project" value="InterPro"/>
</dbReference>
<dbReference type="Gene3D" id="3.40.50.1820">
    <property type="entry name" value="alpha/beta hydrolase"/>
    <property type="match status" value="1"/>
</dbReference>
<sequence length="303" mass="33441">MRGISAWTTSTLLAVAALVTAHGEPNLKHEHAGDVFRKLHRKQCYLDGPASNGSSTGEYRTVDGVDLYVAHPPSRHHKKTKTTPPAIIYLTDIFGVQLLNNRLLADAFSKAGYLTIIPDLFRGDPVPANALSDPNSNFNITEWQTRHPASEIESIITSTLRTTTSEYGIPSTKIGAVGYCFGGKYIARYLSSNSTRGNLTFAAGFTAHPSNTLPSEWEAIENPISIAFGELDASSTPENRTNIEGIFIEGNKTFQTNLYADAEHGFAVRTNLTDPKKRFAQESAYLQAVRWFDQWVKEDEDDE</sequence>
<evidence type="ECO:0000313" key="5">
    <source>
        <dbReference type="Proteomes" id="UP000230605"/>
    </source>
</evidence>
<accession>A0A2G5HMM4</accession>
<feature type="signal peptide" evidence="1">
    <location>
        <begin position="1"/>
        <end position="23"/>
    </location>
</feature>